<dbReference type="AlphaFoldDB" id="A0A426YCU8"/>
<gene>
    <name evidence="1" type="ORF">B296_00031643</name>
</gene>
<sequence>MTASIIACPRRPFFSVDFLRTHYRWLPPSFAKASFYTRQRLPPPSPDPLLLTSSSPSRIVSLPGKVEHYLLFVVNLKSTNPNHSPFHFSILVLASHHPLRRWLLPPLGDSIDALFHGSRLLLSVASVFPSSPIAT</sequence>
<name>A0A426YCU8_ENSVE</name>
<proteinExistence type="predicted"/>
<protein>
    <submittedName>
        <fullName evidence="1">Uncharacterized protein</fullName>
    </submittedName>
</protein>
<comment type="caution">
    <text evidence="1">The sequence shown here is derived from an EMBL/GenBank/DDBJ whole genome shotgun (WGS) entry which is preliminary data.</text>
</comment>
<evidence type="ECO:0000313" key="1">
    <source>
        <dbReference type="EMBL" id="RRT49555.1"/>
    </source>
</evidence>
<accession>A0A426YCU8</accession>
<reference evidence="1 2" key="1">
    <citation type="journal article" date="2014" name="Agronomy (Basel)">
        <title>A Draft Genome Sequence for Ensete ventricosum, the Drought-Tolerant Tree Against Hunger.</title>
        <authorList>
            <person name="Harrison J."/>
            <person name="Moore K.A."/>
            <person name="Paszkiewicz K."/>
            <person name="Jones T."/>
            <person name="Grant M."/>
            <person name="Ambacheew D."/>
            <person name="Muzemil S."/>
            <person name="Studholme D.J."/>
        </authorList>
    </citation>
    <scope>NUCLEOTIDE SEQUENCE [LARGE SCALE GENOMIC DNA]</scope>
</reference>
<dbReference type="Proteomes" id="UP000287651">
    <property type="component" value="Unassembled WGS sequence"/>
</dbReference>
<organism evidence="1 2">
    <name type="scientific">Ensete ventricosum</name>
    <name type="common">Abyssinian banana</name>
    <name type="synonym">Musa ensete</name>
    <dbReference type="NCBI Taxonomy" id="4639"/>
    <lineage>
        <taxon>Eukaryota</taxon>
        <taxon>Viridiplantae</taxon>
        <taxon>Streptophyta</taxon>
        <taxon>Embryophyta</taxon>
        <taxon>Tracheophyta</taxon>
        <taxon>Spermatophyta</taxon>
        <taxon>Magnoliopsida</taxon>
        <taxon>Liliopsida</taxon>
        <taxon>Zingiberales</taxon>
        <taxon>Musaceae</taxon>
        <taxon>Ensete</taxon>
    </lineage>
</organism>
<dbReference type="EMBL" id="AMZH03013273">
    <property type="protein sequence ID" value="RRT49555.1"/>
    <property type="molecule type" value="Genomic_DNA"/>
</dbReference>
<evidence type="ECO:0000313" key="2">
    <source>
        <dbReference type="Proteomes" id="UP000287651"/>
    </source>
</evidence>